<feature type="region of interest" description="Disordered" evidence="1">
    <location>
        <begin position="239"/>
        <end position="276"/>
    </location>
</feature>
<dbReference type="PANTHER" id="PTHR45081:SF1">
    <property type="entry name" value="EF HAND FAMILY PROTEIN, PUTATIVE, EXPRESSED-RELATED"/>
    <property type="match status" value="1"/>
</dbReference>
<dbReference type="PROSITE" id="PS00018">
    <property type="entry name" value="EF_HAND_1"/>
    <property type="match status" value="1"/>
</dbReference>
<dbReference type="PANTHER" id="PTHR45081">
    <property type="entry name" value="EF HAND FAMILY PROTEIN, PUTATIVE, EXPRESSED-RELATED"/>
    <property type="match status" value="1"/>
</dbReference>
<gene>
    <name evidence="3" type="ORF">WJX75_007586</name>
</gene>
<keyword evidence="4" id="KW-1185">Reference proteome</keyword>
<name>A0ABR2YI52_9CHLO</name>
<comment type="caution">
    <text evidence="3">The sequence shown here is derived from an EMBL/GenBank/DDBJ whole genome shotgun (WGS) entry which is preliminary data.</text>
</comment>
<reference evidence="3 4" key="1">
    <citation type="journal article" date="2024" name="Nat. Commun.">
        <title>Phylogenomics reveals the evolutionary origins of lichenization in chlorophyte algae.</title>
        <authorList>
            <person name="Puginier C."/>
            <person name="Libourel C."/>
            <person name="Otte J."/>
            <person name="Skaloud P."/>
            <person name="Haon M."/>
            <person name="Grisel S."/>
            <person name="Petersen M."/>
            <person name="Berrin J.G."/>
            <person name="Delaux P.M."/>
            <person name="Dal Grande F."/>
            <person name="Keller J."/>
        </authorList>
    </citation>
    <scope>NUCLEOTIDE SEQUENCE [LARGE SCALE GENOMIC DNA]</scope>
    <source>
        <strain evidence="3 4">SAG 216-7</strain>
    </source>
</reference>
<feature type="region of interest" description="Disordered" evidence="1">
    <location>
        <begin position="308"/>
        <end position="346"/>
    </location>
</feature>
<accession>A0ABR2YI52</accession>
<evidence type="ECO:0000259" key="2">
    <source>
        <dbReference type="PROSITE" id="PS50222"/>
    </source>
</evidence>
<dbReference type="EMBL" id="JALJOT010000011">
    <property type="protein sequence ID" value="KAK9905852.1"/>
    <property type="molecule type" value="Genomic_DNA"/>
</dbReference>
<dbReference type="Proteomes" id="UP001491310">
    <property type="component" value="Unassembled WGS sequence"/>
</dbReference>
<dbReference type="InterPro" id="IPR018247">
    <property type="entry name" value="EF_Hand_1_Ca_BS"/>
</dbReference>
<evidence type="ECO:0000313" key="3">
    <source>
        <dbReference type="EMBL" id="KAK9905852.1"/>
    </source>
</evidence>
<proteinExistence type="predicted"/>
<feature type="compositionally biased region" description="Polar residues" evidence="1">
    <location>
        <begin position="243"/>
        <end position="265"/>
    </location>
</feature>
<evidence type="ECO:0000313" key="4">
    <source>
        <dbReference type="Proteomes" id="UP001491310"/>
    </source>
</evidence>
<dbReference type="Gene3D" id="1.10.238.10">
    <property type="entry name" value="EF-hand"/>
    <property type="match status" value="1"/>
</dbReference>
<organism evidence="3 4">
    <name type="scientific">Coccomyxa subellipsoidea</name>
    <dbReference type="NCBI Taxonomy" id="248742"/>
    <lineage>
        <taxon>Eukaryota</taxon>
        <taxon>Viridiplantae</taxon>
        <taxon>Chlorophyta</taxon>
        <taxon>core chlorophytes</taxon>
        <taxon>Trebouxiophyceae</taxon>
        <taxon>Trebouxiophyceae incertae sedis</taxon>
        <taxon>Coccomyxaceae</taxon>
        <taxon>Coccomyxa</taxon>
    </lineage>
</organism>
<feature type="region of interest" description="Disordered" evidence="1">
    <location>
        <begin position="166"/>
        <end position="197"/>
    </location>
</feature>
<sequence>MEAEVSRTEKVARIFAAFDSDGDGLLCKGELANFVEGVNPFVQFTEAQLSIILEEVAMEYEAFHVKEGLTLRGLQQTYDDGIGDVDTDYETLGLADLVGESPLDDSSEALFYNAVTSAAAAAAAGPAGDGYGVVAEVAEEAEGTPLKKVPSAGSAVFTLVARAGAVAGPPSRQTSGQFTAEHGMPTPPGSARSVVSARSVTTPGLLSWESSEVFLPGMDRPGTPLARVLLRPPAVRAEVAAQGTPTSAQSIRSGGTPWSLSRPGSGQPGSAGTGVAAETASSLFERALGQSPSNESFYSTTEEIDGMEADQTPSPVAPSAREASAGVAAPGGGKRRRVEPEESVTGSMAALQGMVSGGVASPLMLAQEAPGDANASVVAAGTEEGNAAMSAPKQVTRHQKMLVHLERLPLQQQDTLSPRLLPKRVTAYLSALIQPW</sequence>
<evidence type="ECO:0000256" key="1">
    <source>
        <dbReference type="SAM" id="MobiDB-lite"/>
    </source>
</evidence>
<dbReference type="InterPro" id="IPR002048">
    <property type="entry name" value="EF_hand_dom"/>
</dbReference>
<feature type="domain" description="EF-hand" evidence="2">
    <location>
        <begin position="6"/>
        <end position="41"/>
    </location>
</feature>
<dbReference type="PROSITE" id="PS50222">
    <property type="entry name" value="EF_HAND_2"/>
    <property type="match status" value="1"/>
</dbReference>
<protein>
    <recommendedName>
        <fullName evidence="2">EF-hand domain-containing protein</fullName>
    </recommendedName>
</protein>